<evidence type="ECO:0000256" key="10">
    <source>
        <dbReference type="PIRNR" id="PIRNR032582"/>
    </source>
</evidence>
<evidence type="ECO:0000256" key="2">
    <source>
        <dbReference type="ARBA" id="ARBA00009959"/>
    </source>
</evidence>
<dbReference type="GO" id="GO:0051607">
    <property type="term" value="P:defense response to virus"/>
    <property type="evidence" value="ECO:0007669"/>
    <property type="project" value="UniProtKB-UniRule"/>
</dbReference>
<gene>
    <name evidence="9" type="primary">cas2</name>
    <name evidence="11" type="ORF">DENIS_4130</name>
</gene>
<dbReference type="AlphaFoldDB" id="A0A401G1Q9"/>
<feature type="binding site" evidence="9">
    <location>
        <position position="8"/>
    </location>
    <ligand>
        <name>Mg(2+)</name>
        <dbReference type="ChEBI" id="CHEBI:18420"/>
        <note>catalytic</note>
    </ligand>
</feature>
<dbReference type="OrthoDB" id="9798176at2"/>
<evidence type="ECO:0000256" key="9">
    <source>
        <dbReference type="HAMAP-Rule" id="MF_01471"/>
    </source>
</evidence>
<evidence type="ECO:0000256" key="4">
    <source>
        <dbReference type="ARBA" id="ARBA00022723"/>
    </source>
</evidence>
<dbReference type="PANTHER" id="PTHR34405:SF3">
    <property type="entry name" value="CRISPR-ASSOCIATED ENDORIBONUCLEASE CAS2 3"/>
    <property type="match status" value="1"/>
</dbReference>
<keyword evidence="3 9" id="KW-0540">Nuclease</keyword>
<comment type="function">
    <text evidence="9">CRISPR (clustered regularly interspaced short palindromic repeat), is an adaptive immune system that provides protection against mobile genetic elements (viruses, transposable elements and conjugative plasmids). CRISPR clusters contain sequences complementary to antecedent mobile elements and target invading nucleic acids. CRISPR clusters are transcribed and processed into CRISPR RNA (crRNA). Functions as a ssRNA-specific endoribonuclease. Involved in the integration of spacer DNA into the CRISPR cassette.</text>
</comment>
<evidence type="ECO:0000256" key="1">
    <source>
        <dbReference type="ARBA" id="ARBA00001946"/>
    </source>
</evidence>
<comment type="subunit">
    <text evidence="9">Homodimer, forms a heterotetramer with a Cas1 homodimer.</text>
</comment>
<sequence>MFFLVCFDISDDKKRYRAVKVLKAYGVRVQKSVFECPNLTEHRFVRMKEQLDAVIDHSTDTFRFYFLCRECVARTEFSGIGEPPVTVSYRII</sequence>
<dbReference type="Gene3D" id="3.30.70.240">
    <property type="match status" value="1"/>
</dbReference>
<keyword evidence="6 9" id="KW-0378">Hydrolase</keyword>
<proteinExistence type="inferred from homology"/>
<evidence type="ECO:0000256" key="3">
    <source>
        <dbReference type="ARBA" id="ARBA00022722"/>
    </source>
</evidence>
<comment type="caution">
    <text evidence="11">The sequence shown here is derived from an EMBL/GenBank/DDBJ whole genome shotgun (WGS) entry which is preliminary data.</text>
</comment>
<evidence type="ECO:0000256" key="7">
    <source>
        <dbReference type="ARBA" id="ARBA00022842"/>
    </source>
</evidence>
<dbReference type="PANTHER" id="PTHR34405">
    <property type="entry name" value="CRISPR-ASSOCIATED ENDORIBONUCLEASE CAS2"/>
    <property type="match status" value="1"/>
</dbReference>
<dbReference type="GO" id="GO:0043571">
    <property type="term" value="P:maintenance of CRISPR repeat elements"/>
    <property type="evidence" value="ECO:0007669"/>
    <property type="project" value="UniProtKB-UniRule"/>
</dbReference>
<dbReference type="PIRSF" id="PIRSF032582">
    <property type="entry name" value="Cas2"/>
    <property type="match status" value="1"/>
</dbReference>
<dbReference type="EC" id="3.1.-.-" evidence="9"/>
<dbReference type="GO" id="GO:0004521">
    <property type="term" value="F:RNA endonuclease activity"/>
    <property type="evidence" value="ECO:0007669"/>
    <property type="project" value="UniProtKB-UniRule"/>
</dbReference>
<dbReference type="EMBL" id="BEXT01000001">
    <property type="protein sequence ID" value="GBC63137.1"/>
    <property type="molecule type" value="Genomic_DNA"/>
</dbReference>
<evidence type="ECO:0000313" key="12">
    <source>
        <dbReference type="Proteomes" id="UP000288096"/>
    </source>
</evidence>
<dbReference type="InterPro" id="IPR019199">
    <property type="entry name" value="Virulence_VapD/CRISPR_Cas2"/>
</dbReference>
<comment type="cofactor">
    <cofactor evidence="1 9">
        <name>Mg(2+)</name>
        <dbReference type="ChEBI" id="CHEBI:18420"/>
    </cofactor>
</comment>
<evidence type="ECO:0000256" key="8">
    <source>
        <dbReference type="ARBA" id="ARBA00023118"/>
    </source>
</evidence>
<dbReference type="HAMAP" id="MF_01471">
    <property type="entry name" value="Cas2"/>
    <property type="match status" value="1"/>
</dbReference>
<dbReference type="InterPro" id="IPR021127">
    <property type="entry name" value="CRISPR_associated_Cas2"/>
</dbReference>
<dbReference type="NCBIfam" id="TIGR01573">
    <property type="entry name" value="cas2"/>
    <property type="match status" value="1"/>
</dbReference>
<comment type="similarity">
    <text evidence="2 9 10">Belongs to the CRISPR-associated endoribonuclease Cas2 protein family.</text>
</comment>
<keyword evidence="4 9" id="KW-0479">Metal-binding</keyword>
<name>A0A401G1Q9_9BACT</name>
<reference evidence="12" key="2">
    <citation type="submission" date="2019-01" db="EMBL/GenBank/DDBJ databases">
        <title>Genome sequence of Desulfonema ishimotonii strain Tokyo 01.</title>
        <authorList>
            <person name="Fukui M."/>
        </authorList>
    </citation>
    <scope>NUCLEOTIDE SEQUENCE [LARGE SCALE GENOMIC DNA]</scope>
    <source>
        <strain evidence="12">Tokyo 01</strain>
    </source>
</reference>
<dbReference type="Pfam" id="PF09827">
    <property type="entry name" value="CRISPR_Cas2"/>
    <property type="match status" value="1"/>
</dbReference>
<organism evidence="11 12">
    <name type="scientific">Desulfonema ishimotonii</name>
    <dbReference type="NCBI Taxonomy" id="45657"/>
    <lineage>
        <taxon>Bacteria</taxon>
        <taxon>Pseudomonadati</taxon>
        <taxon>Thermodesulfobacteriota</taxon>
        <taxon>Desulfobacteria</taxon>
        <taxon>Desulfobacterales</taxon>
        <taxon>Desulfococcaceae</taxon>
        <taxon>Desulfonema</taxon>
    </lineage>
</organism>
<evidence type="ECO:0000313" key="11">
    <source>
        <dbReference type="EMBL" id="GBC63137.1"/>
    </source>
</evidence>
<keyword evidence="5 9" id="KW-0255">Endonuclease</keyword>
<evidence type="ECO:0000256" key="6">
    <source>
        <dbReference type="ARBA" id="ARBA00022801"/>
    </source>
</evidence>
<dbReference type="CDD" id="cd09725">
    <property type="entry name" value="Cas2_I_II_III"/>
    <property type="match status" value="1"/>
</dbReference>
<keyword evidence="7 9" id="KW-0460">Magnesium</keyword>
<dbReference type="GO" id="GO:0016787">
    <property type="term" value="F:hydrolase activity"/>
    <property type="evidence" value="ECO:0007669"/>
    <property type="project" value="UniProtKB-KW"/>
</dbReference>
<keyword evidence="8 9" id="KW-0051">Antiviral defense</keyword>
<keyword evidence="12" id="KW-1185">Reference proteome</keyword>
<dbReference type="GO" id="GO:0046872">
    <property type="term" value="F:metal ion binding"/>
    <property type="evidence" value="ECO:0007669"/>
    <property type="project" value="UniProtKB-UniRule"/>
</dbReference>
<dbReference type="Proteomes" id="UP000288096">
    <property type="component" value="Unassembled WGS sequence"/>
</dbReference>
<reference evidence="12" key="1">
    <citation type="submission" date="2017-11" db="EMBL/GenBank/DDBJ databases">
        <authorList>
            <person name="Watanabe M."/>
            <person name="Kojima H."/>
        </authorList>
    </citation>
    <scope>NUCLEOTIDE SEQUENCE [LARGE SCALE GENOMIC DNA]</scope>
    <source>
        <strain evidence="12">Tokyo 01</strain>
    </source>
</reference>
<accession>A0A401G1Q9</accession>
<dbReference type="SUPFAM" id="SSF143430">
    <property type="entry name" value="TTP0101/SSO1404-like"/>
    <property type="match status" value="1"/>
</dbReference>
<protein>
    <recommendedName>
        <fullName evidence="9">CRISPR-associated endoribonuclease Cas2</fullName>
        <ecNumber evidence="9">3.1.-.-</ecNumber>
    </recommendedName>
</protein>
<evidence type="ECO:0000256" key="5">
    <source>
        <dbReference type="ARBA" id="ARBA00022759"/>
    </source>
</evidence>